<evidence type="ECO:0000256" key="1">
    <source>
        <dbReference type="SAM" id="MobiDB-lite"/>
    </source>
</evidence>
<keyword evidence="3" id="KW-1185">Reference proteome</keyword>
<evidence type="ECO:0000313" key="3">
    <source>
        <dbReference type="Proteomes" id="UP001057375"/>
    </source>
</evidence>
<comment type="caution">
    <text evidence="2">The sequence shown here is derived from an EMBL/GenBank/DDBJ whole genome shotgun (WGS) entry which is preliminary data.</text>
</comment>
<protein>
    <submittedName>
        <fullName evidence="2">Uncharacterized protein</fullName>
    </submittedName>
</protein>
<proteinExistence type="predicted"/>
<evidence type="ECO:0000313" key="2">
    <source>
        <dbReference type="EMBL" id="GKT17864.1"/>
    </source>
</evidence>
<feature type="non-terminal residue" evidence="2">
    <location>
        <position position="1"/>
    </location>
</feature>
<gene>
    <name evidence="2" type="ORF">ADUPG1_011191</name>
</gene>
<feature type="compositionally biased region" description="Basic residues" evidence="1">
    <location>
        <begin position="435"/>
        <end position="448"/>
    </location>
</feature>
<reference evidence="2" key="1">
    <citation type="submission" date="2022-03" db="EMBL/GenBank/DDBJ databases">
        <title>Draft genome sequence of Aduncisulcus paluster, a free-living microaerophilic Fornicata.</title>
        <authorList>
            <person name="Yuyama I."/>
            <person name="Kume K."/>
            <person name="Tamura T."/>
            <person name="Inagaki Y."/>
            <person name="Hashimoto T."/>
        </authorList>
    </citation>
    <scope>NUCLEOTIDE SEQUENCE</scope>
    <source>
        <strain evidence="2">NY0171</strain>
    </source>
</reference>
<feature type="non-terminal residue" evidence="2">
    <location>
        <position position="768"/>
    </location>
</feature>
<accession>A0ABQ5JYN6</accession>
<sequence>FASSPLFISSSCGSVAHHPLFLSLFHSSVLSSLVSLLFDPIHTQSAFSLIQQITHSLSSYVKVFSGRVSEKSELNILQLFCSAMISLISARISSPISPAISSIITHRQGTHAGHTKRDRKTVSDPSSSSSSSSCSLSLNQLILIAQVLHSCVSLYTFSSRSSPPLLSLNTLVPSTILLFYVSMLYGGDLDECSIGVKRRGEIIPGSEHATFLPSGPKPERDRNPVTQDPFGMFDASSSAFSDSSLAQSLKLLSCSLIQHVALSSMPSFIICLVASISFPPRGWNCALMYSSAVRLLSASCLNVMLTELSGEMLRRRGERKMACNDLLLLIKNIPEIDYTRSIVERYRKLYKSKSNSDLSSSPSDSSSPFILDSLHPSHVLHPFSLSLSSFILSLPLCVTSLIDFVFSEKCESRGVFETMRGVDVEEEAGKAEKKERKRKVMKEKKRQNKNSPWTMGGSGNFDEFDDFSFSDLSEEEVNAGVQINNQSDPLSSFSILKDTNCILSPFSPLFSVFSIPSSSCLDPSVTVLLGTSVWVLSVRERDMLHEGASESAVLGLLPLLLKDIVKEERRRMEQSVWVRMLIWCASEGGWCVGKSGTCGSQMLSKYMPLLASLDSSSPVPQHSTWGSIDVKQFSPSHAQDHGQETNLPPLPPFSPSLLLAAPAFLTLLQATSMTSSSLSPLSLMRVCEAVCVCERWGSGVWGGEKNEKRRRSGWWSTTGYGLMGLSPDNEGKVLEDVESAETDPSLHGVNVRVVCVDSDSERSKTILD</sequence>
<feature type="region of interest" description="Disordered" evidence="1">
    <location>
        <begin position="106"/>
        <end position="133"/>
    </location>
</feature>
<dbReference type="Proteomes" id="UP001057375">
    <property type="component" value="Unassembled WGS sequence"/>
</dbReference>
<name>A0ABQ5JYN6_9EUKA</name>
<organism evidence="2 3">
    <name type="scientific">Aduncisulcus paluster</name>
    <dbReference type="NCBI Taxonomy" id="2918883"/>
    <lineage>
        <taxon>Eukaryota</taxon>
        <taxon>Metamonada</taxon>
        <taxon>Carpediemonas-like organisms</taxon>
        <taxon>Aduncisulcus</taxon>
    </lineage>
</organism>
<feature type="region of interest" description="Disordered" evidence="1">
    <location>
        <begin position="426"/>
        <end position="459"/>
    </location>
</feature>
<dbReference type="EMBL" id="BQXS01011889">
    <property type="protein sequence ID" value="GKT17864.1"/>
    <property type="molecule type" value="Genomic_DNA"/>
</dbReference>